<keyword evidence="1" id="KW-1133">Transmembrane helix</keyword>
<dbReference type="Proteomes" id="UP000799423">
    <property type="component" value="Unassembled WGS sequence"/>
</dbReference>
<dbReference type="GO" id="GO:0016020">
    <property type="term" value="C:membrane"/>
    <property type="evidence" value="ECO:0007669"/>
    <property type="project" value="TreeGrafter"/>
</dbReference>
<keyword evidence="1" id="KW-0472">Membrane</keyword>
<feature type="transmembrane region" description="Helical" evidence="1">
    <location>
        <begin position="31"/>
        <end position="53"/>
    </location>
</feature>
<feature type="transmembrane region" description="Helical" evidence="1">
    <location>
        <begin position="113"/>
        <end position="132"/>
    </location>
</feature>
<name>A0A6A7ATP9_9PLEO</name>
<evidence type="ECO:0000313" key="3">
    <source>
        <dbReference type="Proteomes" id="UP000799423"/>
    </source>
</evidence>
<feature type="transmembrane region" description="Helical" evidence="1">
    <location>
        <begin position="212"/>
        <end position="236"/>
    </location>
</feature>
<feature type="transmembrane region" description="Helical" evidence="1">
    <location>
        <begin position="73"/>
        <end position="93"/>
    </location>
</feature>
<evidence type="ECO:0000313" key="2">
    <source>
        <dbReference type="EMBL" id="KAF2845508.1"/>
    </source>
</evidence>
<feature type="transmembrane region" description="Helical" evidence="1">
    <location>
        <begin position="172"/>
        <end position="192"/>
    </location>
</feature>
<dbReference type="EMBL" id="MU006346">
    <property type="protein sequence ID" value="KAF2845508.1"/>
    <property type="molecule type" value="Genomic_DNA"/>
</dbReference>
<sequence>MALGKRIAAPYTGPFDPTDRFVTSWILPPSLLFAIRALLALYAFTTLFTIFGWNGSHDMSDASRRSFSFFTHLTYWGLAFYHAFSAVHTGSYWLTGTSCLARWPRALQVAHSMFYSTVVVYPWIVTAVYWGLLSPGKFPSTFALWSNTSQHALNSFYAFFEILVPRTEPLPWLDLIPIIALLALYLGLAYLTHATQGFYTYDFLDLQEHSSGIVAAYIIGILVAAIVIFLLVRYAIMLRVWITEKKLHMSGNFSGHGGSRLPNQEFDKGLPLHHLSTR</sequence>
<dbReference type="OrthoDB" id="419711at2759"/>
<keyword evidence="3" id="KW-1185">Reference proteome</keyword>
<organism evidence="2 3">
    <name type="scientific">Plenodomus tracheiphilus IPT5</name>
    <dbReference type="NCBI Taxonomy" id="1408161"/>
    <lineage>
        <taxon>Eukaryota</taxon>
        <taxon>Fungi</taxon>
        <taxon>Dikarya</taxon>
        <taxon>Ascomycota</taxon>
        <taxon>Pezizomycotina</taxon>
        <taxon>Dothideomycetes</taxon>
        <taxon>Pleosporomycetidae</taxon>
        <taxon>Pleosporales</taxon>
        <taxon>Pleosporineae</taxon>
        <taxon>Leptosphaeriaceae</taxon>
        <taxon>Plenodomus</taxon>
    </lineage>
</organism>
<proteinExistence type="predicted"/>
<evidence type="ECO:0000256" key="1">
    <source>
        <dbReference type="SAM" id="Phobius"/>
    </source>
</evidence>
<keyword evidence="1" id="KW-0812">Transmembrane</keyword>
<reference evidence="2" key="1">
    <citation type="submission" date="2020-01" db="EMBL/GenBank/DDBJ databases">
        <authorList>
            <consortium name="DOE Joint Genome Institute"/>
            <person name="Haridas S."/>
            <person name="Albert R."/>
            <person name="Binder M."/>
            <person name="Bloem J."/>
            <person name="Labutti K."/>
            <person name="Salamov A."/>
            <person name="Andreopoulos B."/>
            <person name="Baker S.E."/>
            <person name="Barry K."/>
            <person name="Bills G."/>
            <person name="Bluhm B.H."/>
            <person name="Cannon C."/>
            <person name="Castanera R."/>
            <person name="Culley D.E."/>
            <person name="Daum C."/>
            <person name="Ezra D."/>
            <person name="Gonzalez J.B."/>
            <person name="Henrissat B."/>
            <person name="Kuo A."/>
            <person name="Liang C."/>
            <person name="Lipzen A."/>
            <person name="Lutzoni F."/>
            <person name="Magnuson J."/>
            <person name="Mondo S."/>
            <person name="Nolan M."/>
            <person name="Ohm R."/>
            <person name="Pangilinan J."/>
            <person name="Park H.-J."/>
            <person name="Ramirez L."/>
            <person name="Alfaro M."/>
            <person name="Sun H."/>
            <person name="Tritt A."/>
            <person name="Yoshinaga Y."/>
            <person name="Zwiers L.-H."/>
            <person name="Turgeon B.G."/>
            <person name="Goodwin S.B."/>
            <person name="Spatafora J.W."/>
            <person name="Crous P.W."/>
            <person name="Grigoriev I.V."/>
        </authorList>
    </citation>
    <scope>NUCLEOTIDE SEQUENCE</scope>
    <source>
        <strain evidence="2">IPT5</strain>
    </source>
</reference>
<gene>
    <name evidence="2" type="ORF">T440DRAFT_265829</name>
</gene>
<protein>
    <recommendedName>
        <fullName evidence="4">FAR-17a/AIG1-like protein</fullName>
    </recommendedName>
</protein>
<accession>A0A6A7ATP9</accession>
<dbReference type="AlphaFoldDB" id="A0A6A7ATP9"/>
<evidence type="ECO:0008006" key="4">
    <source>
        <dbReference type="Google" id="ProtNLM"/>
    </source>
</evidence>
<dbReference type="PANTHER" id="PTHR12242:SF1">
    <property type="entry name" value="MYND-TYPE DOMAIN-CONTAINING PROTEIN"/>
    <property type="match status" value="1"/>
</dbReference>
<dbReference type="PANTHER" id="PTHR12242">
    <property type="entry name" value="OS02G0130600 PROTEIN-RELATED"/>
    <property type="match status" value="1"/>
</dbReference>